<dbReference type="SMART" id="SM00419">
    <property type="entry name" value="HTH_CRP"/>
    <property type="match status" value="1"/>
</dbReference>
<dbReference type="InterPro" id="IPR036390">
    <property type="entry name" value="WH_DNA-bd_sf"/>
</dbReference>
<accession>A0A6C2C7K3</accession>
<feature type="domain" description="Cyclic nucleotide-binding" evidence="4">
    <location>
        <begin position="15"/>
        <end position="135"/>
    </location>
</feature>
<dbReference type="Gene3D" id="2.60.120.10">
    <property type="entry name" value="Jelly Rolls"/>
    <property type="match status" value="1"/>
</dbReference>
<dbReference type="Proteomes" id="UP000371977">
    <property type="component" value="Unassembled WGS sequence"/>
</dbReference>
<evidence type="ECO:0000256" key="1">
    <source>
        <dbReference type="ARBA" id="ARBA00023015"/>
    </source>
</evidence>
<dbReference type="GO" id="GO:0003700">
    <property type="term" value="F:DNA-binding transcription factor activity"/>
    <property type="evidence" value="ECO:0007669"/>
    <property type="project" value="TreeGrafter"/>
</dbReference>
<dbReference type="Gene3D" id="1.10.10.10">
    <property type="entry name" value="Winged helix-like DNA-binding domain superfamily/Winged helix DNA-binding domain"/>
    <property type="match status" value="1"/>
</dbReference>
<evidence type="ECO:0000256" key="2">
    <source>
        <dbReference type="ARBA" id="ARBA00023125"/>
    </source>
</evidence>
<dbReference type="CDD" id="cd00092">
    <property type="entry name" value="HTH_CRP"/>
    <property type="match status" value="1"/>
</dbReference>
<sequence length="216" mass="24377">MLDQNKMTQLEQFSLFDGLNELGRLAVANVASYAYIDRGTRVTNLATNFPVLTLVVKGELKVVEITSSGREQPIYFLRAGDVEGEEAVLTQTIVDNMLVATTDSIVLKIARDDLMVLLDVYPQLSRQLSISMAQKLIRLSKQRTWLLAENVEDRLWNYLLDIAQQLGKNNFTLPISKKDLAAYLGTVPETLSRRFAKLERDGRLKRGARGQITLYL</sequence>
<dbReference type="PANTHER" id="PTHR24567">
    <property type="entry name" value="CRP FAMILY TRANSCRIPTIONAL REGULATORY PROTEIN"/>
    <property type="match status" value="1"/>
</dbReference>
<evidence type="ECO:0000313" key="7">
    <source>
        <dbReference type="Proteomes" id="UP000371977"/>
    </source>
</evidence>
<organism evidence="6 7">
    <name type="scientific">Weissella muntiaci</name>
    <dbReference type="NCBI Taxonomy" id="2508881"/>
    <lineage>
        <taxon>Bacteria</taxon>
        <taxon>Bacillati</taxon>
        <taxon>Bacillota</taxon>
        <taxon>Bacilli</taxon>
        <taxon>Lactobacillales</taxon>
        <taxon>Lactobacillaceae</taxon>
        <taxon>Weissella</taxon>
    </lineage>
</organism>
<dbReference type="InterPro" id="IPR012318">
    <property type="entry name" value="HTH_CRP"/>
</dbReference>
<dbReference type="GO" id="GO:0005829">
    <property type="term" value="C:cytosol"/>
    <property type="evidence" value="ECO:0007669"/>
    <property type="project" value="TreeGrafter"/>
</dbReference>
<proteinExistence type="predicted"/>
<dbReference type="InterPro" id="IPR018490">
    <property type="entry name" value="cNMP-bd_dom_sf"/>
</dbReference>
<dbReference type="SUPFAM" id="SSF51206">
    <property type="entry name" value="cAMP-binding domain-like"/>
    <property type="match status" value="1"/>
</dbReference>
<evidence type="ECO:0000313" key="6">
    <source>
        <dbReference type="EMBL" id="TYC49827.1"/>
    </source>
</evidence>
<protein>
    <submittedName>
        <fullName evidence="6">Crp/Fnr family transcriptional regulator</fullName>
    </submittedName>
</protein>
<dbReference type="SMART" id="SM00100">
    <property type="entry name" value="cNMP"/>
    <property type="match status" value="1"/>
</dbReference>
<evidence type="ECO:0000259" key="4">
    <source>
        <dbReference type="PROSITE" id="PS50042"/>
    </source>
</evidence>
<dbReference type="PROSITE" id="PS50042">
    <property type="entry name" value="CNMP_BINDING_3"/>
    <property type="match status" value="1"/>
</dbReference>
<dbReference type="CDD" id="cd00038">
    <property type="entry name" value="CAP_ED"/>
    <property type="match status" value="1"/>
</dbReference>
<dbReference type="InterPro" id="IPR000595">
    <property type="entry name" value="cNMP-bd_dom"/>
</dbReference>
<dbReference type="InterPro" id="IPR050397">
    <property type="entry name" value="Env_Response_Regulators"/>
</dbReference>
<dbReference type="PANTHER" id="PTHR24567:SF26">
    <property type="entry name" value="REGULATORY PROTEIN YEIL"/>
    <property type="match status" value="1"/>
</dbReference>
<evidence type="ECO:0000256" key="3">
    <source>
        <dbReference type="ARBA" id="ARBA00023163"/>
    </source>
</evidence>
<dbReference type="GO" id="GO:0003677">
    <property type="term" value="F:DNA binding"/>
    <property type="evidence" value="ECO:0007669"/>
    <property type="project" value="UniProtKB-KW"/>
</dbReference>
<dbReference type="EMBL" id="SDGZ01000013">
    <property type="protein sequence ID" value="TYC49827.1"/>
    <property type="molecule type" value="Genomic_DNA"/>
</dbReference>
<keyword evidence="3" id="KW-0804">Transcription</keyword>
<keyword evidence="1" id="KW-0805">Transcription regulation</keyword>
<dbReference type="AlphaFoldDB" id="A0A6C2C7K3"/>
<dbReference type="RefSeq" id="WP_148622386.1">
    <property type="nucleotide sequence ID" value="NZ_SDGZ01000013.1"/>
</dbReference>
<dbReference type="Pfam" id="PF00027">
    <property type="entry name" value="cNMP_binding"/>
    <property type="match status" value="1"/>
</dbReference>
<dbReference type="InterPro" id="IPR036388">
    <property type="entry name" value="WH-like_DNA-bd_sf"/>
</dbReference>
<evidence type="ECO:0000259" key="5">
    <source>
        <dbReference type="PROSITE" id="PS51063"/>
    </source>
</evidence>
<dbReference type="PROSITE" id="PS51063">
    <property type="entry name" value="HTH_CRP_2"/>
    <property type="match status" value="1"/>
</dbReference>
<gene>
    <name evidence="6" type="ORF">ESZ50_04345</name>
</gene>
<feature type="domain" description="HTH crp-type" evidence="5">
    <location>
        <begin position="149"/>
        <end position="216"/>
    </location>
</feature>
<dbReference type="OrthoDB" id="9798104at2"/>
<dbReference type="InterPro" id="IPR014710">
    <property type="entry name" value="RmlC-like_jellyroll"/>
</dbReference>
<name>A0A6C2C7K3_9LACO</name>
<comment type="caution">
    <text evidence="6">The sequence shown here is derived from an EMBL/GenBank/DDBJ whole genome shotgun (WGS) entry which is preliminary data.</text>
</comment>
<dbReference type="PRINTS" id="PR00034">
    <property type="entry name" value="HTHCRP"/>
</dbReference>
<dbReference type="Pfam" id="PF13545">
    <property type="entry name" value="HTH_Crp_2"/>
    <property type="match status" value="1"/>
</dbReference>
<keyword evidence="7" id="KW-1185">Reference proteome</keyword>
<reference evidence="6 7" key="1">
    <citation type="submission" date="2019-01" db="EMBL/GenBank/DDBJ databases">
        <title>Weissella sp. nov., a novel lactic acid bacterium isolated from animal feces.</title>
        <authorList>
            <person name="Wang L.-T."/>
        </authorList>
    </citation>
    <scope>NUCLEOTIDE SEQUENCE [LARGE SCALE GENOMIC DNA]</scope>
    <source>
        <strain evidence="6 7">8H-2</strain>
    </source>
</reference>
<dbReference type="SUPFAM" id="SSF46785">
    <property type="entry name" value="Winged helix' DNA-binding domain"/>
    <property type="match status" value="1"/>
</dbReference>
<keyword evidence="2" id="KW-0238">DNA-binding</keyword>